<accession>A0A3B3CRQ1</accession>
<dbReference type="GeneTree" id="ENSGT01020000233195"/>
<dbReference type="GO" id="GO:0005102">
    <property type="term" value="F:signaling receptor binding"/>
    <property type="evidence" value="ECO:0007669"/>
    <property type="project" value="TreeGrafter"/>
</dbReference>
<dbReference type="Ensembl" id="ENSOMET00000030023.1">
    <property type="protein sequence ID" value="ENSOMEP00000020547.1"/>
    <property type="gene ID" value="ENSOMEG00000022429.1"/>
</dbReference>
<dbReference type="GO" id="GO:0009897">
    <property type="term" value="C:external side of plasma membrane"/>
    <property type="evidence" value="ECO:0007669"/>
    <property type="project" value="TreeGrafter"/>
</dbReference>
<dbReference type="InterPro" id="IPR036179">
    <property type="entry name" value="Ig-like_dom_sf"/>
</dbReference>
<evidence type="ECO:0000259" key="4">
    <source>
        <dbReference type="PROSITE" id="PS50835"/>
    </source>
</evidence>
<proteinExistence type="predicted"/>
<dbReference type="InterPro" id="IPR007110">
    <property type="entry name" value="Ig-like_dom"/>
</dbReference>
<dbReference type="PaxDb" id="30732-ENSOMEP00000020547"/>
<feature type="domain" description="Ig-like" evidence="4">
    <location>
        <begin position="34"/>
        <end position="130"/>
    </location>
</feature>
<dbReference type="Gene3D" id="2.60.40.10">
    <property type="entry name" value="Immunoglobulins"/>
    <property type="match status" value="1"/>
</dbReference>
<reference evidence="5" key="1">
    <citation type="submission" date="2025-08" db="UniProtKB">
        <authorList>
            <consortium name="Ensembl"/>
        </authorList>
    </citation>
    <scope>IDENTIFICATION</scope>
</reference>
<dbReference type="GO" id="GO:0001817">
    <property type="term" value="P:regulation of cytokine production"/>
    <property type="evidence" value="ECO:0007669"/>
    <property type="project" value="TreeGrafter"/>
</dbReference>
<dbReference type="SMART" id="SM00406">
    <property type="entry name" value="IGv"/>
    <property type="match status" value="1"/>
</dbReference>
<evidence type="ECO:0000256" key="1">
    <source>
        <dbReference type="ARBA" id="ARBA00004370"/>
    </source>
</evidence>
<dbReference type="Pfam" id="PF07686">
    <property type="entry name" value="V-set"/>
    <property type="match status" value="1"/>
</dbReference>
<keyword evidence="3" id="KW-0393">Immunoglobulin domain</keyword>
<dbReference type="AlphaFoldDB" id="A0A3B3CRQ1"/>
<keyword evidence="2" id="KW-0472">Membrane</keyword>
<dbReference type="InterPro" id="IPR013106">
    <property type="entry name" value="Ig_V-set"/>
</dbReference>
<dbReference type="GO" id="GO:0050852">
    <property type="term" value="P:T cell receptor signaling pathway"/>
    <property type="evidence" value="ECO:0007669"/>
    <property type="project" value="TreeGrafter"/>
</dbReference>
<dbReference type="PANTHER" id="PTHR24100:SF151">
    <property type="entry name" value="ICOS LIGAND"/>
    <property type="match status" value="1"/>
</dbReference>
<dbReference type="Proteomes" id="UP000261560">
    <property type="component" value="Unplaced"/>
</dbReference>
<keyword evidence="6" id="KW-1185">Reference proteome</keyword>
<protein>
    <recommendedName>
        <fullName evidence="4">Ig-like domain-containing protein</fullName>
    </recommendedName>
</protein>
<dbReference type="STRING" id="30732.ENSOMEP00000020547"/>
<evidence type="ECO:0000256" key="3">
    <source>
        <dbReference type="ARBA" id="ARBA00023319"/>
    </source>
</evidence>
<dbReference type="PANTHER" id="PTHR24100">
    <property type="entry name" value="BUTYROPHILIN"/>
    <property type="match status" value="1"/>
</dbReference>
<reference evidence="5" key="2">
    <citation type="submission" date="2025-09" db="UniProtKB">
        <authorList>
            <consortium name="Ensembl"/>
        </authorList>
    </citation>
    <scope>IDENTIFICATION</scope>
</reference>
<name>A0A3B3CRQ1_ORYME</name>
<comment type="subcellular location">
    <subcellularLocation>
        <location evidence="1">Membrane</location>
    </subcellularLocation>
</comment>
<dbReference type="SUPFAM" id="SSF48726">
    <property type="entry name" value="Immunoglobulin"/>
    <property type="match status" value="1"/>
</dbReference>
<sequence>MYAVIIDKSGMFVLCPCDTFITFLNKYILLHYDVTLRCEDTNITKVSVLNWTRTDLQEDGGYVSFRMKPPADPEGQPESFRNRVSLNNTQMKDGDLSVVLKNVTFNDTGIYQCRVRQESDPSGSPLKLISSINLTIGWPQRDSGKPSSASGGESGFLQAPFSVHILGLTHVFDNKIRIIHTVNTSV</sequence>
<evidence type="ECO:0000256" key="2">
    <source>
        <dbReference type="ARBA" id="ARBA00023136"/>
    </source>
</evidence>
<evidence type="ECO:0000313" key="5">
    <source>
        <dbReference type="Ensembl" id="ENSOMEP00000020547.1"/>
    </source>
</evidence>
<dbReference type="InterPro" id="IPR013783">
    <property type="entry name" value="Ig-like_fold"/>
</dbReference>
<dbReference type="InterPro" id="IPR050504">
    <property type="entry name" value="IgSF_BTN/MOG"/>
</dbReference>
<evidence type="ECO:0000313" key="6">
    <source>
        <dbReference type="Proteomes" id="UP000261560"/>
    </source>
</evidence>
<dbReference type="PROSITE" id="PS50835">
    <property type="entry name" value="IG_LIKE"/>
    <property type="match status" value="1"/>
</dbReference>
<organism evidence="5 6">
    <name type="scientific">Oryzias melastigma</name>
    <name type="common">Marine medaka</name>
    <dbReference type="NCBI Taxonomy" id="30732"/>
    <lineage>
        <taxon>Eukaryota</taxon>
        <taxon>Metazoa</taxon>
        <taxon>Chordata</taxon>
        <taxon>Craniata</taxon>
        <taxon>Vertebrata</taxon>
        <taxon>Euteleostomi</taxon>
        <taxon>Actinopterygii</taxon>
        <taxon>Neopterygii</taxon>
        <taxon>Teleostei</taxon>
        <taxon>Neoteleostei</taxon>
        <taxon>Acanthomorphata</taxon>
        <taxon>Ovalentaria</taxon>
        <taxon>Atherinomorphae</taxon>
        <taxon>Beloniformes</taxon>
        <taxon>Adrianichthyidae</taxon>
        <taxon>Oryziinae</taxon>
        <taxon>Oryzias</taxon>
    </lineage>
</organism>